<name>A0A1V6S7X7_9EURO</name>
<accession>A0A1V6S7X7</accession>
<evidence type="ECO:0000313" key="1">
    <source>
        <dbReference type="EMBL" id="OQE10165.1"/>
    </source>
</evidence>
<dbReference type="EMBL" id="MDYP01000004">
    <property type="protein sequence ID" value="OQE10165.1"/>
    <property type="molecule type" value="Genomic_DNA"/>
</dbReference>
<organism evidence="1 2">
    <name type="scientific">Penicillium vulpinum</name>
    <dbReference type="NCBI Taxonomy" id="29845"/>
    <lineage>
        <taxon>Eukaryota</taxon>
        <taxon>Fungi</taxon>
        <taxon>Dikarya</taxon>
        <taxon>Ascomycota</taxon>
        <taxon>Pezizomycotina</taxon>
        <taxon>Eurotiomycetes</taxon>
        <taxon>Eurotiomycetidae</taxon>
        <taxon>Eurotiales</taxon>
        <taxon>Aspergillaceae</taxon>
        <taxon>Penicillium</taxon>
    </lineage>
</organism>
<dbReference type="Proteomes" id="UP000191518">
    <property type="component" value="Unassembled WGS sequence"/>
</dbReference>
<gene>
    <name evidence="1" type="ORF">PENVUL_c004G04324</name>
</gene>
<sequence length="121" mass="12606">MGVTSLSVSTRKTAETCGGSMGWPRGRLVDAVPASRIDRTSLSVNARKAAGHRSNLSVCELAEGGRACVDFMFSSLKEGIGYVSVCEYAEGSRACGGSIGAVTGVGIVAMNRTDRTERLCL</sequence>
<reference evidence="2" key="1">
    <citation type="journal article" date="2017" name="Nat. Microbiol.">
        <title>Global analysis of biosynthetic gene clusters reveals vast potential of secondary metabolite production in Penicillium species.</title>
        <authorList>
            <person name="Nielsen J.C."/>
            <person name="Grijseels S."/>
            <person name="Prigent S."/>
            <person name="Ji B."/>
            <person name="Dainat J."/>
            <person name="Nielsen K.F."/>
            <person name="Frisvad J.C."/>
            <person name="Workman M."/>
            <person name="Nielsen J."/>
        </authorList>
    </citation>
    <scope>NUCLEOTIDE SEQUENCE [LARGE SCALE GENOMIC DNA]</scope>
    <source>
        <strain evidence="2">IBT 29486</strain>
    </source>
</reference>
<dbReference type="AlphaFoldDB" id="A0A1V6S7X7"/>
<evidence type="ECO:0000313" key="2">
    <source>
        <dbReference type="Proteomes" id="UP000191518"/>
    </source>
</evidence>
<protein>
    <submittedName>
        <fullName evidence="1">Uncharacterized protein</fullName>
    </submittedName>
</protein>
<comment type="caution">
    <text evidence="1">The sequence shown here is derived from an EMBL/GenBank/DDBJ whole genome shotgun (WGS) entry which is preliminary data.</text>
</comment>
<keyword evidence="2" id="KW-1185">Reference proteome</keyword>
<proteinExistence type="predicted"/>